<feature type="compositionally biased region" description="Basic and acidic residues" evidence="4">
    <location>
        <begin position="590"/>
        <end position="599"/>
    </location>
</feature>
<proteinExistence type="predicted"/>
<feature type="compositionally biased region" description="Polar residues" evidence="4">
    <location>
        <begin position="643"/>
        <end position="657"/>
    </location>
</feature>
<evidence type="ECO:0000313" key="5">
    <source>
        <dbReference type="EMBL" id="KAK9832989.1"/>
    </source>
</evidence>
<feature type="compositionally biased region" description="Low complexity" evidence="4">
    <location>
        <begin position="1941"/>
        <end position="1954"/>
    </location>
</feature>
<feature type="region of interest" description="Disordered" evidence="4">
    <location>
        <begin position="1665"/>
        <end position="1709"/>
    </location>
</feature>
<feature type="region of interest" description="Disordered" evidence="4">
    <location>
        <begin position="989"/>
        <end position="1071"/>
    </location>
</feature>
<sequence>MLWITELLPHGRGLSRASSEQAAEVVHDDALEAASSGAAASRNQRSIASLHSQNRRSQYIAAPSGTPDFNQAGRVFLQHLRSQSQMLSAMSARLVLSGQKLWCSMARGLYDQAGHKHGLPQKAQKITKAQEGAEGCTDDGAPGSTSTSAVHSGNLPQFDVVSPTREVTLSLILGQCPNLFTEKKISAAEKQITTIDHLPGRYHQAQAVYLSRNSLASLDGLDQFYRLQALSVSDNILETWQALAALTQRPLLPGLQILDGKAVSQAERTAAQGVVQHEGAMLAVMLSSACLCHKLGRAVQMVRLHMELRAAVIGQWGQARYQLQSSWVQPSAACLLQLWHYESTLSWQERDRICSALRREAVRMRHRLIQQRKHGKREPAVMPSWTEAFVEVMRAQQMTIARLLGGFEISKCRAEAHAAKLFGTLAGQRRDSMDATIHDAAFYSEREAIMGEMQRGLSRMADVCADALDSQAVGFQRQIQELQVGLQEAMHMPDGSPTPIGMLHPAPASQPSGPAQSLLNTQSTAHPALRLPPSPSPRTPRLHHTPGTCSSRQGPTSSQPAKNHQVPSENTPQAQQLSGQPQRSRPQASQDEHQHRRADGSVIGSCGPHFSQIHQQHGLQSSNSQTQQQLQEQMYDGTWAWDTPTQQRHAPTSNGSGTFHVASDPVRAQGSYRHEMLVEKNGTSGIAQVKAEFHSAGAKAAEQNDHLAPTSDWELPPDRPAASQEVPTRSIHHTLSMQTQAGEGGQARSSSRPKHMPHSSGSARRPKSAKLVSSTLARVAPARPCSARPVGGNSRSSKQAHQQDLRHQHARGDCGKAEHMPGNADQGAQAAQQGAMPSRESCQPASACAAAWDQSARPLMSDPQQAGGLSNAPSPSRIPKPKPAAVRVTPNSHPQAAHQLPYPSPMHASAGTTLWVATHPTRSTRIKQMAAEIDAQGFTHDMECPITAPRVDDPAGAGTAGQPVSGCLWPERMSQLDGTPAQQVLPSTKESHEAGISRQQMQKAWQCSPDGMQDSSRSSGTVWPGEATSTESCWPGAATSPGIPSSDPVRHQSPAEVPHNQASANSANGLDPELTLAPWQFVEAQPEARDSCSEAQATPRVEAQLVSGALGGPGLTPGLPDDTFLQSSGGACAPAAQHLRVDRPAQPPGMLLSSGEVLVPEWRLTDDQPSEQIQMLPRQRQWWLNNPSLAEIPGNVQPLPMELHYPDARVPWEPSDPAPASHPGSTGLVGMRSDELSCSTIASHHGSLSSDCASAPPDSQVRLGFAWSPELWSHLGPSGSAWPMQQSESDRLPMRGPAYQGGGLLQPGATEAAAQIPQHISQLHGIWSSPEHAHLALSSDEGPAGAAVITGRVTRLETYRLVGISKFAISSSKASAEMTIVWTGRSNGSEGAIILTANLVAGADTVAGHADGASDTSDVRSTSLQTLLDACLSDTGPYARRSASLKPHATSPDVSAAAGEPMQAVQPGTQPISQPSMTGQPSSVQRASSTGRCLFKGGLLQQQQLLCNAEPVSLPLAQMGPALGEGATFGIDALGLGLENQQQFLEACQPLTLPLAQQPSGLVHAGSIMRQLPVNETLPEKLLAASLTPDQSSAGPDCLSDGAEAVLQPHPPLPLQTISSTAEDAAPSMLLQQLFSGPQLHEQSFAPQTRPLLPTSSTADQACASTLPEQLASSPRPASMQQGQQLQHVESTAHQGFQAASPCQSPSLSQANELQGMLSNSDGLQKSSDCCQSAQHNEFQQEAPLRCLASPASALPAPSQMTGSPQLSKQPSELPALLLQHIKRTPSQQPVLLPLPHEWSRQEHTLHTAAPHVDEQSGSHMTCTHRIGECVPQAQEDQVALLQGQTHGESPSASEIAQSSVEVPAPPARQESQGKLQGLAASLQKLLQAPAASQSEAGVDEHNRPADLALAGLDDLQMQGQQSVSAMGKASEILQRSAGDSSKAASVRSSASQATPNQPGSFQELLQQLGRLVDGIRQPSGPNHENAPSMAGLVGTGGAQIVLPAASPAALESDAVLCSTVPHNVPVSQDAAAAQQAVTHIAAMTASDPAASPAARPSASDIKFKRLLLRHTLTLWLDHVRRERCDALSSQHGGSIGSQVNVSQ</sequence>
<evidence type="ECO:0000256" key="1">
    <source>
        <dbReference type="ARBA" id="ARBA00004430"/>
    </source>
</evidence>
<dbReference type="InterPro" id="IPR032675">
    <property type="entry name" value="LRR_dom_sf"/>
</dbReference>
<keyword evidence="3" id="KW-0677">Repeat</keyword>
<feature type="compositionally biased region" description="Polar residues" evidence="4">
    <location>
        <begin position="1466"/>
        <end position="1485"/>
    </location>
</feature>
<accession>A0AAW1RH02</accession>
<dbReference type="SUPFAM" id="SSF52058">
    <property type="entry name" value="L domain-like"/>
    <property type="match status" value="1"/>
</dbReference>
<name>A0AAW1RH02_9CHLO</name>
<keyword evidence="2" id="KW-0433">Leucine-rich repeat</keyword>
<organism evidence="5 6">
    <name type="scientific">Apatococcus lobatus</name>
    <dbReference type="NCBI Taxonomy" id="904363"/>
    <lineage>
        <taxon>Eukaryota</taxon>
        <taxon>Viridiplantae</taxon>
        <taxon>Chlorophyta</taxon>
        <taxon>core chlorophytes</taxon>
        <taxon>Trebouxiophyceae</taxon>
        <taxon>Chlorellales</taxon>
        <taxon>Chlorellaceae</taxon>
        <taxon>Apatococcus</taxon>
    </lineage>
</organism>
<feature type="region of interest" description="Disordered" evidence="4">
    <location>
        <begin position="127"/>
        <end position="154"/>
    </location>
</feature>
<feature type="compositionally biased region" description="Polar residues" evidence="4">
    <location>
        <begin position="1679"/>
        <end position="1695"/>
    </location>
</feature>
<feature type="compositionally biased region" description="Polar residues" evidence="4">
    <location>
        <begin position="1843"/>
        <end position="1861"/>
    </location>
</feature>
<dbReference type="EMBL" id="JALJOS010000011">
    <property type="protein sequence ID" value="KAK9832989.1"/>
    <property type="molecule type" value="Genomic_DNA"/>
</dbReference>
<feature type="compositionally biased region" description="Polar residues" evidence="4">
    <location>
        <begin position="862"/>
        <end position="874"/>
    </location>
</feature>
<dbReference type="Proteomes" id="UP001438707">
    <property type="component" value="Unassembled WGS sequence"/>
</dbReference>
<comment type="subcellular location">
    <subcellularLocation>
        <location evidence="1">Cytoplasm</location>
        <location evidence="1">Cytoskeleton</location>
        <location evidence="1">Cilium axoneme</location>
    </subcellularLocation>
</comment>
<feature type="region of interest" description="Disordered" evidence="4">
    <location>
        <begin position="1843"/>
        <end position="1877"/>
    </location>
</feature>
<keyword evidence="6" id="KW-1185">Reference proteome</keyword>
<dbReference type="PANTHER" id="PTHR15454">
    <property type="entry name" value="NISCHARIN RELATED"/>
    <property type="match status" value="1"/>
</dbReference>
<evidence type="ECO:0000256" key="2">
    <source>
        <dbReference type="ARBA" id="ARBA00022614"/>
    </source>
</evidence>
<evidence type="ECO:0000256" key="3">
    <source>
        <dbReference type="ARBA" id="ARBA00022737"/>
    </source>
</evidence>
<feature type="region of interest" description="Disordered" evidence="4">
    <location>
        <begin position="695"/>
        <end position="841"/>
    </location>
</feature>
<feature type="region of interest" description="Disordered" evidence="4">
    <location>
        <begin position="1934"/>
        <end position="1960"/>
    </location>
</feature>
<feature type="compositionally biased region" description="Low complexity" evidence="4">
    <location>
        <begin position="620"/>
        <end position="633"/>
    </location>
</feature>
<feature type="compositionally biased region" description="Polar residues" evidence="4">
    <location>
        <begin position="547"/>
        <end position="589"/>
    </location>
</feature>
<reference evidence="5 6" key="1">
    <citation type="journal article" date="2024" name="Nat. Commun.">
        <title>Phylogenomics reveals the evolutionary origins of lichenization in chlorophyte algae.</title>
        <authorList>
            <person name="Puginier C."/>
            <person name="Libourel C."/>
            <person name="Otte J."/>
            <person name="Skaloud P."/>
            <person name="Haon M."/>
            <person name="Grisel S."/>
            <person name="Petersen M."/>
            <person name="Berrin J.G."/>
            <person name="Delaux P.M."/>
            <person name="Dal Grande F."/>
            <person name="Keller J."/>
        </authorList>
    </citation>
    <scope>NUCLEOTIDE SEQUENCE [LARGE SCALE GENOMIC DNA]</scope>
    <source>
        <strain evidence="5 6">SAG 2145</strain>
    </source>
</reference>
<dbReference type="GO" id="GO:0005930">
    <property type="term" value="C:axoneme"/>
    <property type="evidence" value="ECO:0007669"/>
    <property type="project" value="UniProtKB-SubCell"/>
</dbReference>
<feature type="region of interest" description="Disordered" evidence="4">
    <location>
        <begin position="859"/>
        <end position="897"/>
    </location>
</feature>
<comment type="caution">
    <text evidence="5">The sequence shown here is derived from an EMBL/GenBank/DDBJ whole genome shotgun (WGS) entry which is preliminary data.</text>
</comment>
<feature type="compositionally biased region" description="Polar residues" evidence="4">
    <location>
        <begin position="143"/>
        <end position="154"/>
    </location>
</feature>
<feature type="region of interest" description="Disordered" evidence="4">
    <location>
        <begin position="1441"/>
        <end position="1485"/>
    </location>
</feature>
<gene>
    <name evidence="5" type="ORF">WJX74_003695</name>
</gene>
<protein>
    <submittedName>
        <fullName evidence="5">Uncharacterized protein</fullName>
    </submittedName>
</protein>
<feature type="compositionally biased region" description="Basic and acidic residues" evidence="4">
    <location>
        <begin position="801"/>
        <end position="819"/>
    </location>
</feature>
<feature type="region of interest" description="Disordered" evidence="4">
    <location>
        <begin position="490"/>
        <end position="663"/>
    </location>
</feature>
<dbReference type="Gene3D" id="3.80.10.10">
    <property type="entry name" value="Ribonuclease Inhibitor"/>
    <property type="match status" value="1"/>
</dbReference>
<feature type="compositionally biased region" description="Polar residues" evidence="4">
    <location>
        <begin position="1013"/>
        <end position="1032"/>
    </location>
</feature>
<feature type="compositionally biased region" description="Low complexity" evidence="4">
    <location>
        <begin position="505"/>
        <end position="517"/>
    </location>
</feature>
<evidence type="ECO:0000256" key="4">
    <source>
        <dbReference type="SAM" id="MobiDB-lite"/>
    </source>
</evidence>
<feature type="compositionally biased region" description="Low complexity" evidence="4">
    <location>
        <begin position="826"/>
        <end position="841"/>
    </location>
</feature>
<evidence type="ECO:0000313" key="6">
    <source>
        <dbReference type="Proteomes" id="UP001438707"/>
    </source>
</evidence>